<comment type="subcellular location">
    <subcellularLocation>
        <location evidence="1">Nucleus</location>
    </subcellularLocation>
</comment>
<evidence type="ECO:0000313" key="10">
    <source>
        <dbReference type="Proteomes" id="UP000774617"/>
    </source>
</evidence>
<dbReference type="InterPro" id="IPR019787">
    <property type="entry name" value="Znf_PHD-finger"/>
</dbReference>
<evidence type="ECO:0000256" key="7">
    <source>
        <dbReference type="SAM" id="MobiDB-lite"/>
    </source>
</evidence>
<evidence type="ECO:0000256" key="5">
    <source>
        <dbReference type="ARBA" id="ARBA00023242"/>
    </source>
</evidence>
<feature type="region of interest" description="Disordered" evidence="7">
    <location>
        <begin position="119"/>
        <end position="253"/>
    </location>
</feature>
<dbReference type="PANTHER" id="PTHR12628:SF10">
    <property type="entry name" value="HOMEOBOX DOMAIN-CONTAINING PROTEIN"/>
    <property type="match status" value="1"/>
</dbReference>
<evidence type="ECO:0000256" key="6">
    <source>
        <dbReference type="PROSITE-ProRule" id="PRU00146"/>
    </source>
</evidence>
<evidence type="ECO:0000256" key="1">
    <source>
        <dbReference type="ARBA" id="ARBA00004123"/>
    </source>
</evidence>
<dbReference type="SUPFAM" id="SSF57903">
    <property type="entry name" value="FYVE/PHD zinc finger"/>
    <property type="match status" value="1"/>
</dbReference>
<dbReference type="Gene3D" id="3.30.40.10">
    <property type="entry name" value="Zinc/RING finger domain, C3HC4 (zinc finger)"/>
    <property type="match status" value="1"/>
</dbReference>
<sequence length="559" mass="57782">MSLEQSPGAPAPTNAPANQSNGQASDSAPSTARPWPAATSASATTTTTTTTTLHALKPAASASVASATTSSVSPVGLSRIPSGFSASTEEILRRVSANAAAHVGTPGYEAAREQVLRSMVTSDKIPTPPPMSTNKRAARGASKAAAASSSTPRPESAAGAGESSATPASAASVTSTRGRGNGRARGRGGSRAGKRKRAADTPDSEDDSDISSSYTPLPTKTKSGRNVTKPAQFTPVLPSPSTAPRKKRTHRRPTETSVCKVCQRGHSPVSNMIVFCDGCNIGYHQYCHHPPIDREVVQVAEKEWFCGSCAASKRKQDEALPNLNTLISGGDLSRDEKRTYFSTLSAAKLTELLLHATDIHPDLSVFAPNVRNLIGATGAVARPVGADATNNATTDGIIAQASQHHHSDQPSLNNSSFLTSHTPTQTINPAKTTSIPPPSTLAVSTSASSLPPSATALTNNNNNNHSPMLAPGPEEDSGVGDAEDPYGDGYDSDPPAHYPKPGHGLARTLRPESEDLQWLVDDNLEVFSHVYTSDGQSGLNGFGTDGAIDLAGAEAAAGP</sequence>
<evidence type="ECO:0000259" key="8">
    <source>
        <dbReference type="PROSITE" id="PS50016"/>
    </source>
</evidence>
<comment type="caution">
    <text evidence="9">The sequence shown here is derived from an EMBL/GenBank/DDBJ whole genome shotgun (WGS) entry which is preliminary data.</text>
</comment>
<dbReference type="SMART" id="SM00249">
    <property type="entry name" value="PHD"/>
    <property type="match status" value="1"/>
</dbReference>
<dbReference type="InterPro" id="IPR001965">
    <property type="entry name" value="Znf_PHD"/>
</dbReference>
<dbReference type="InterPro" id="IPR011011">
    <property type="entry name" value="Znf_FYVE_PHD"/>
</dbReference>
<keyword evidence="5" id="KW-0539">Nucleus</keyword>
<feature type="compositionally biased region" description="Low complexity" evidence="7">
    <location>
        <begin position="139"/>
        <end position="178"/>
    </location>
</feature>
<dbReference type="Proteomes" id="UP000774617">
    <property type="component" value="Unassembled WGS sequence"/>
</dbReference>
<organism evidence="9 10">
    <name type="scientific">Macrophomina phaseolina</name>
    <dbReference type="NCBI Taxonomy" id="35725"/>
    <lineage>
        <taxon>Eukaryota</taxon>
        <taxon>Fungi</taxon>
        <taxon>Dikarya</taxon>
        <taxon>Ascomycota</taxon>
        <taxon>Pezizomycotina</taxon>
        <taxon>Dothideomycetes</taxon>
        <taxon>Dothideomycetes incertae sedis</taxon>
        <taxon>Botryosphaeriales</taxon>
        <taxon>Botryosphaeriaceae</taxon>
        <taxon>Macrophomina</taxon>
    </lineage>
</organism>
<keyword evidence="2" id="KW-0479">Metal-binding</keyword>
<keyword evidence="3 6" id="KW-0863">Zinc-finger</keyword>
<feature type="region of interest" description="Disordered" evidence="7">
    <location>
        <begin position="401"/>
        <end position="509"/>
    </location>
</feature>
<evidence type="ECO:0000256" key="4">
    <source>
        <dbReference type="ARBA" id="ARBA00022833"/>
    </source>
</evidence>
<dbReference type="EMBL" id="JAGTJR010000018">
    <property type="protein sequence ID" value="KAH7045866.1"/>
    <property type="molecule type" value="Genomic_DNA"/>
</dbReference>
<dbReference type="Pfam" id="PF00628">
    <property type="entry name" value="PHD"/>
    <property type="match status" value="1"/>
</dbReference>
<keyword evidence="4" id="KW-0862">Zinc</keyword>
<feature type="region of interest" description="Disordered" evidence="7">
    <location>
        <begin position="1"/>
        <end position="83"/>
    </location>
</feature>
<evidence type="ECO:0000313" key="9">
    <source>
        <dbReference type="EMBL" id="KAH7045866.1"/>
    </source>
</evidence>
<feature type="compositionally biased region" description="Basic residues" evidence="7">
    <location>
        <begin position="180"/>
        <end position="197"/>
    </location>
</feature>
<dbReference type="InterPro" id="IPR019786">
    <property type="entry name" value="Zinc_finger_PHD-type_CS"/>
</dbReference>
<dbReference type="PROSITE" id="PS50016">
    <property type="entry name" value="ZF_PHD_2"/>
    <property type="match status" value="1"/>
</dbReference>
<keyword evidence="10" id="KW-1185">Reference proteome</keyword>
<feature type="compositionally biased region" description="Polar residues" evidence="7">
    <location>
        <begin position="214"/>
        <end position="231"/>
    </location>
</feature>
<reference evidence="9 10" key="1">
    <citation type="journal article" date="2021" name="Nat. Commun.">
        <title>Genetic determinants of endophytism in the Arabidopsis root mycobiome.</title>
        <authorList>
            <person name="Mesny F."/>
            <person name="Miyauchi S."/>
            <person name="Thiergart T."/>
            <person name="Pickel B."/>
            <person name="Atanasova L."/>
            <person name="Karlsson M."/>
            <person name="Huettel B."/>
            <person name="Barry K.W."/>
            <person name="Haridas S."/>
            <person name="Chen C."/>
            <person name="Bauer D."/>
            <person name="Andreopoulos W."/>
            <person name="Pangilinan J."/>
            <person name="LaButti K."/>
            <person name="Riley R."/>
            <person name="Lipzen A."/>
            <person name="Clum A."/>
            <person name="Drula E."/>
            <person name="Henrissat B."/>
            <person name="Kohler A."/>
            <person name="Grigoriev I.V."/>
            <person name="Martin F.M."/>
            <person name="Hacquard S."/>
        </authorList>
    </citation>
    <scope>NUCLEOTIDE SEQUENCE [LARGE SCALE GENOMIC DNA]</scope>
    <source>
        <strain evidence="9 10">MPI-SDFR-AT-0080</strain>
    </source>
</reference>
<name>A0ABQ8G5W5_9PEZI</name>
<evidence type="ECO:0000256" key="3">
    <source>
        <dbReference type="ARBA" id="ARBA00022771"/>
    </source>
</evidence>
<feature type="domain" description="PHD-type" evidence="8">
    <location>
        <begin position="256"/>
        <end position="312"/>
    </location>
</feature>
<gene>
    <name evidence="9" type="ORF">B0J12DRAFT_741855</name>
</gene>
<dbReference type="PROSITE" id="PS01359">
    <property type="entry name" value="ZF_PHD_1"/>
    <property type="match status" value="1"/>
</dbReference>
<feature type="compositionally biased region" description="Low complexity" evidence="7">
    <location>
        <begin position="7"/>
        <end position="18"/>
    </location>
</feature>
<protein>
    <recommendedName>
        <fullName evidence="8">PHD-type domain-containing protein</fullName>
    </recommendedName>
</protein>
<proteinExistence type="predicted"/>
<accession>A0ABQ8G5W5</accession>
<feature type="compositionally biased region" description="Acidic residues" evidence="7">
    <location>
        <begin position="473"/>
        <end position="486"/>
    </location>
</feature>
<feature type="compositionally biased region" description="Polar residues" evidence="7">
    <location>
        <begin position="409"/>
        <end position="434"/>
    </location>
</feature>
<evidence type="ECO:0000256" key="2">
    <source>
        <dbReference type="ARBA" id="ARBA00022723"/>
    </source>
</evidence>
<dbReference type="PANTHER" id="PTHR12628">
    <property type="entry name" value="POLYCOMB-LIKE TRANSCRIPTION FACTOR"/>
    <property type="match status" value="1"/>
</dbReference>
<dbReference type="CDD" id="cd15502">
    <property type="entry name" value="PHD_Phf1p_Phf2p_like"/>
    <property type="match status" value="1"/>
</dbReference>
<feature type="compositionally biased region" description="Low complexity" evidence="7">
    <location>
        <begin position="27"/>
        <end position="73"/>
    </location>
</feature>
<feature type="compositionally biased region" description="Low complexity" evidence="7">
    <location>
        <begin position="440"/>
        <end position="464"/>
    </location>
</feature>
<dbReference type="InterPro" id="IPR013083">
    <property type="entry name" value="Znf_RING/FYVE/PHD"/>
</dbReference>